<dbReference type="PANTHER" id="PTHR19959">
    <property type="entry name" value="KINESIN LIGHT CHAIN"/>
    <property type="match status" value="1"/>
</dbReference>
<evidence type="ECO:0000313" key="1">
    <source>
        <dbReference type="EMBL" id="RXW15916.1"/>
    </source>
</evidence>
<dbReference type="InterPro" id="IPR011990">
    <property type="entry name" value="TPR-like_helical_dom_sf"/>
</dbReference>
<dbReference type="Pfam" id="PF13374">
    <property type="entry name" value="TPR_10"/>
    <property type="match status" value="1"/>
</dbReference>
<dbReference type="Gene3D" id="1.25.40.10">
    <property type="entry name" value="Tetratricopeptide repeat domain"/>
    <property type="match status" value="2"/>
</dbReference>
<accession>A0A4Q2DB31</accession>
<name>A0A4Q2DB31_9AGAR</name>
<reference evidence="1 2" key="1">
    <citation type="submission" date="2019-01" db="EMBL/GenBank/DDBJ databases">
        <title>Draft genome sequence of Psathyrella aberdarensis IHI B618.</title>
        <authorList>
            <person name="Buettner E."/>
            <person name="Kellner H."/>
        </authorList>
    </citation>
    <scope>NUCLEOTIDE SEQUENCE [LARGE SCALE GENOMIC DNA]</scope>
    <source>
        <strain evidence="1 2">IHI B618</strain>
    </source>
</reference>
<dbReference type="OrthoDB" id="3217196at2759"/>
<dbReference type="Proteomes" id="UP000290288">
    <property type="component" value="Unassembled WGS sequence"/>
</dbReference>
<dbReference type="SUPFAM" id="SSF48452">
    <property type="entry name" value="TPR-like"/>
    <property type="match status" value="1"/>
</dbReference>
<keyword evidence="2" id="KW-1185">Reference proteome</keyword>
<dbReference type="AlphaFoldDB" id="A0A4Q2DB31"/>
<proteinExistence type="predicted"/>
<evidence type="ECO:0000313" key="2">
    <source>
        <dbReference type="Proteomes" id="UP000290288"/>
    </source>
</evidence>
<dbReference type="PANTHER" id="PTHR19959:SF119">
    <property type="entry name" value="FUNGAL LIPASE-LIKE DOMAIN-CONTAINING PROTEIN"/>
    <property type="match status" value="1"/>
</dbReference>
<evidence type="ECO:0008006" key="3">
    <source>
        <dbReference type="Google" id="ProtNLM"/>
    </source>
</evidence>
<dbReference type="EMBL" id="SDEE01000494">
    <property type="protein sequence ID" value="RXW15916.1"/>
    <property type="molecule type" value="Genomic_DNA"/>
</dbReference>
<gene>
    <name evidence="1" type="ORF">EST38_g9937</name>
</gene>
<protein>
    <recommendedName>
        <fullName evidence="3">TPR-like protein</fullName>
    </recommendedName>
</protein>
<sequence length="535" mass="59816">MHIKGDPVLQAYVQEHGPWPNSSDARKLVDHIDGSFVLASALFRFIFHGSGSQDDQSTPMDRLPLALNHSPGLDALYSATLERSERLPHFREVISTLALLKTPLPVPGIAELLGLPAFAVVRVLVELQAIIRLPGTDDIPVTFCHTSLRDFLTTKSRAGHFYALPAFHLCMFFRCLIVSLRDQRGEQGSSQRSRQATTVAYSIEYEYSHWKDGHHVLQQTARPRILNLCSKARRCPPLSESHAFYLDKLGIALLEMVNNREATFHMEGIVSLHREALNLRTSSDETRASTLDNLGIALCKLFEETGSTPAVEEAISHFRETRLLRPPPHPHLPVSLNNLGNALFSLFYQSRCIDHIAEAIDVHHEALGVRPPPDADRSFSLDSLGNALHARYEHDGDISHVEKAIKLHREALALQRTPSTLSNLGDALRSRGEHLSRISDHDEAIALLQSALTLLEGCSSVTRRWPIMNIGIAFYSRFKVSGSVEDLIQAISYLPESLDLIPPRHIYRPKALQYLIASLQSLSDRDQSLVLSRRD</sequence>
<comment type="caution">
    <text evidence="1">The sequence shown here is derived from an EMBL/GenBank/DDBJ whole genome shotgun (WGS) entry which is preliminary data.</text>
</comment>
<organism evidence="1 2">
    <name type="scientific">Candolleomyces aberdarensis</name>
    <dbReference type="NCBI Taxonomy" id="2316362"/>
    <lineage>
        <taxon>Eukaryota</taxon>
        <taxon>Fungi</taxon>
        <taxon>Dikarya</taxon>
        <taxon>Basidiomycota</taxon>
        <taxon>Agaricomycotina</taxon>
        <taxon>Agaricomycetes</taxon>
        <taxon>Agaricomycetidae</taxon>
        <taxon>Agaricales</taxon>
        <taxon>Agaricineae</taxon>
        <taxon>Psathyrellaceae</taxon>
        <taxon>Candolleomyces</taxon>
    </lineage>
</organism>